<sequence>MEKMSESAMRGVEDVVPKVTKRKSEEEATFVRLEKKKEGEDKEKVADEEDNDNDSKEEEEPEPVQKKSKPQENVTSEPPDNDDVDWSYYRPRNQKEWSGRPPP</sequence>
<feature type="region of interest" description="Disordered" evidence="1">
    <location>
        <begin position="1"/>
        <end position="103"/>
    </location>
</feature>
<feature type="compositionally biased region" description="Acidic residues" evidence="1">
    <location>
        <begin position="46"/>
        <end position="62"/>
    </location>
</feature>
<keyword evidence="3" id="KW-1185">Reference proteome</keyword>
<name>A0A9N8HWA5_9STRA</name>
<organism evidence="2 3">
    <name type="scientific">Seminavis robusta</name>
    <dbReference type="NCBI Taxonomy" id="568900"/>
    <lineage>
        <taxon>Eukaryota</taxon>
        <taxon>Sar</taxon>
        <taxon>Stramenopiles</taxon>
        <taxon>Ochrophyta</taxon>
        <taxon>Bacillariophyta</taxon>
        <taxon>Bacillariophyceae</taxon>
        <taxon>Bacillariophycidae</taxon>
        <taxon>Naviculales</taxon>
        <taxon>Naviculaceae</taxon>
        <taxon>Seminavis</taxon>
    </lineage>
</organism>
<feature type="compositionally biased region" description="Basic and acidic residues" evidence="1">
    <location>
        <begin position="32"/>
        <end position="45"/>
    </location>
</feature>
<proteinExistence type="predicted"/>
<feature type="compositionally biased region" description="Basic and acidic residues" evidence="1">
    <location>
        <begin position="93"/>
        <end position="103"/>
    </location>
</feature>
<evidence type="ECO:0000313" key="3">
    <source>
        <dbReference type="Proteomes" id="UP001153069"/>
    </source>
</evidence>
<accession>A0A9N8HWA5</accession>
<protein>
    <submittedName>
        <fullName evidence="2">Uncharacterized protein</fullName>
    </submittedName>
</protein>
<reference evidence="2" key="1">
    <citation type="submission" date="2020-06" db="EMBL/GenBank/DDBJ databases">
        <authorList>
            <consortium name="Plant Systems Biology data submission"/>
        </authorList>
    </citation>
    <scope>NUCLEOTIDE SEQUENCE</scope>
    <source>
        <strain evidence="2">D6</strain>
    </source>
</reference>
<evidence type="ECO:0000256" key="1">
    <source>
        <dbReference type="SAM" id="MobiDB-lite"/>
    </source>
</evidence>
<dbReference type="AlphaFoldDB" id="A0A9N8HWA5"/>
<feature type="compositionally biased region" description="Basic and acidic residues" evidence="1">
    <location>
        <begin position="1"/>
        <end position="26"/>
    </location>
</feature>
<dbReference type="EMBL" id="CAICTM010002578">
    <property type="protein sequence ID" value="CAB9529673.1"/>
    <property type="molecule type" value="Genomic_DNA"/>
</dbReference>
<comment type="caution">
    <text evidence="2">The sequence shown here is derived from an EMBL/GenBank/DDBJ whole genome shotgun (WGS) entry which is preliminary data.</text>
</comment>
<evidence type="ECO:0000313" key="2">
    <source>
        <dbReference type="EMBL" id="CAB9529673.1"/>
    </source>
</evidence>
<gene>
    <name evidence="2" type="ORF">SEMRO_2580_G331840.1</name>
</gene>
<dbReference type="Proteomes" id="UP001153069">
    <property type="component" value="Unassembled WGS sequence"/>
</dbReference>